<evidence type="ECO:0000259" key="2">
    <source>
        <dbReference type="Pfam" id="PF13439"/>
    </source>
</evidence>
<dbReference type="Pfam" id="PF00534">
    <property type="entry name" value="Glycos_transf_1"/>
    <property type="match status" value="1"/>
</dbReference>
<dbReference type="InterPro" id="IPR001296">
    <property type="entry name" value="Glyco_trans_1"/>
</dbReference>
<evidence type="ECO:0000259" key="1">
    <source>
        <dbReference type="Pfam" id="PF00534"/>
    </source>
</evidence>
<dbReference type="CDD" id="cd03801">
    <property type="entry name" value="GT4_PimA-like"/>
    <property type="match status" value="1"/>
</dbReference>
<dbReference type="SUPFAM" id="SSF53756">
    <property type="entry name" value="UDP-Glycosyltransferase/glycogen phosphorylase"/>
    <property type="match status" value="1"/>
</dbReference>
<dbReference type="EMBL" id="FOZZ01000001">
    <property type="protein sequence ID" value="SFS34486.1"/>
    <property type="molecule type" value="Genomic_DNA"/>
</dbReference>
<keyword evidence="4" id="KW-1185">Reference proteome</keyword>
<dbReference type="GO" id="GO:0016757">
    <property type="term" value="F:glycosyltransferase activity"/>
    <property type="evidence" value="ECO:0007669"/>
    <property type="project" value="InterPro"/>
</dbReference>
<dbReference type="STRING" id="683125.SAMN05660206_101252"/>
<gene>
    <name evidence="3" type="ORF">SAMN05660206_101252</name>
</gene>
<organism evidence="3 4">
    <name type="scientific">Sphingobacterium wenxiniae</name>
    <dbReference type="NCBI Taxonomy" id="683125"/>
    <lineage>
        <taxon>Bacteria</taxon>
        <taxon>Pseudomonadati</taxon>
        <taxon>Bacteroidota</taxon>
        <taxon>Sphingobacteriia</taxon>
        <taxon>Sphingobacteriales</taxon>
        <taxon>Sphingobacteriaceae</taxon>
        <taxon>Sphingobacterium</taxon>
    </lineage>
</organism>
<dbReference type="PANTHER" id="PTHR45947:SF3">
    <property type="entry name" value="SULFOQUINOVOSYL TRANSFERASE SQD2"/>
    <property type="match status" value="1"/>
</dbReference>
<dbReference type="RefSeq" id="WP_093363337.1">
    <property type="nucleotide sequence ID" value="NZ_FOZZ01000001.1"/>
</dbReference>
<proteinExistence type="predicted"/>
<protein>
    <submittedName>
        <fullName evidence="3">Glycosyltransferase involved in cell wall bisynthesis</fullName>
    </submittedName>
</protein>
<dbReference type="InterPro" id="IPR050194">
    <property type="entry name" value="Glycosyltransferase_grp1"/>
</dbReference>
<keyword evidence="3" id="KW-0808">Transferase</keyword>
<dbReference type="OrthoDB" id="9792322at2"/>
<accession>A0A1I6P2Q9</accession>
<feature type="domain" description="Glycosyltransferase subfamily 4-like N-terminal" evidence="2">
    <location>
        <begin position="35"/>
        <end position="151"/>
    </location>
</feature>
<dbReference type="PANTHER" id="PTHR45947">
    <property type="entry name" value="SULFOQUINOVOSYL TRANSFERASE SQD2"/>
    <property type="match status" value="1"/>
</dbReference>
<reference evidence="3 4" key="1">
    <citation type="submission" date="2016-10" db="EMBL/GenBank/DDBJ databases">
        <authorList>
            <person name="de Groot N.N."/>
        </authorList>
    </citation>
    <scope>NUCLEOTIDE SEQUENCE [LARGE SCALE GENOMIC DNA]</scope>
    <source>
        <strain evidence="3 4">DSM 22789</strain>
    </source>
</reference>
<sequence length="405" mass="46762">MEILFVSHKYPPATGGMEKQSYELIKGMETCVTVRKIVYTGEESSFQFFRKLNGRILAMIHRYPKISVVHFNDGLIAALSLWHVGYVHLKRVVTLHGLDVVFPWKIYQRFILPRFNRFDQVVTVSKATAKAAIERGIAADKITVIPNGIDHHFAQATQEKQWIDFCIKYDIPQNRRILTTLGRPVKRKGFSWFIKNVLPKLSEESYLVMAGPFSVEPSKKEKWLNRLPARWRELYMLMMGYPSDEQELRGLLCDERYSNQVKHVGKLPQEDLQVLLAEATAFVMPNIRVSGDMEGFGLVCLEASISGAIVIASELEGITDAIHHRKNGLLIEAENEALWVQTLKQLFVDSKAMVEQREAYRNYTLNHFGWDKMVKDYARLFERLQLEKEEKGCCVHTQHPSVHYF</sequence>
<dbReference type="Proteomes" id="UP000198785">
    <property type="component" value="Unassembled WGS sequence"/>
</dbReference>
<dbReference type="Gene3D" id="3.40.50.2000">
    <property type="entry name" value="Glycogen Phosphorylase B"/>
    <property type="match status" value="2"/>
</dbReference>
<dbReference type="InterPro" id="IPR028098">
    <property type="entry name" value="Glyco_trans_4-like_N"/>
</dbReference>
<dbReference type="Pfam" id="PF13439">
    <property type="entry name" value="Glyco_transf_4"/>
    <property type="match status" value="1"/>
</dbReference>
<evidence type="ECO:0000313" key="3">
    <source>
        <dbReference type="EMBL" id="SFS34486.1"/>
    </source>
</evidence>
<evidence type="ECO:0000313" key="4">
    <source>
        <dbReference type="Proteomes" id="UP000198785"/>
    </source>
</evidence>
<name>A0A1I6P2Q9_9SPHI</name>
<dbReference type="AlphaFoldDB" id="A0A1I6P2Q9"/>
<feature type="domain" description="Glycosyl transferase family 1" evidence="1">
    <location>
        <begin position="169"/>
        <end position="363"/>
    </location>
</feature>